<feature type="disulfide bond" evidence="6">
    <location>
        <begin position="160"/>
        <end position="193"/>
    </location>
</feature>
<evidence type="ECO:0000256" key="3">
    <source>
        <dbReference type="ARBA" id="ARBA00022692"/>
    </source>
</evidence>
<dbReference type="OrthoDB" id="10051670at2759"/>
<reference evidence="8 9" key="1">
    <citation type="submission" date="2020-08" db="EMBL/GenBank/DDBJ databases">
        <title>Aphidius gifuensis genome sequencing and assembly.</title>
        <authorList>
            <person name="Du Z."/>
        </authorList>
    </citation>
    <scope>NUCLEOTIDE SEQUENCE [LARGE SCALE GENOMIC DNA]</scope>
    <source>
        <strain evidence="8">YNYX2018</strain>
        <tissue evidence="8">Adults</tissue>
    </source>
</reference>
<dbReference type="GO" id="GO:0005886">
    <property type="term" value="C:plasma membrane"/>
    <property type="evidence" value="ECO:0007669"/>
    <property type="project" value="TreeGrafter"/>
</dbReference>
<dbReference type="PIRSF" id="PIRSF002419">
    <property type="entry name" value="Tetraspanin"/>
    <property type="match status" value="1"/>
</dbReference>
<keyword evidence="3 7" id="KW-0812">Transmembrane</keyword>
<feature type="disulfide bond" evidence="6">
    <location>
        <begin position="161"/>
        <end position="180"/>
    </location>
</feature>
<dbReference type="SUPFAM" id="SSF48652">
    <property type="entry name" value="Tetraspanin"/>
    <property type="match status" value="1"/>
</dbReference>
<keyword evidence="6" id="KW-1015">Disulfide bond</keyword>
<comment type="caution">
    <text evidence="8">The sequence shown here is derived from an EMBL/GenBank/DDBJ whole genome shotgun (WGS) entry which is preliminary data.</text>
</comment>
<gene>
    <name evidence="8" type="ORF">HCN44_010345</name>
</gene>
<evidence type="ECO:0000256" key="1">
    <source>
        <dbReference type="ARBA" id="ARBA00004141"/>
    </source>
</evidence>
<comment type="subcellular location">
    <subcellularLocation>
        <location evidence="1 7">Membrane</location>
        <topology evidence="1 7">Multi-pass membrane protein</topology>
    </subcellularLocation>
</comment>
<keyword evidence="5 7" id="KW-0472">Membrane</keyword>
<keyword evidence="9" id="KW-1185">Reference proteome</keyword>
<organism evidence="8 9">
    <name type="scientific">Aphidius gifuensis</name>
    <name type="common">Parasitoid wasp</name>
    <dbReference type="NCBI Taxonomy" id="684658"/>
    <lineage>
        <taxon>Eukaryota</taxon>
        <taxon>Metazoa</taxon>
        <taxon>Ecdysozoa</taxon>
        <taxon>Arthropoda</taxon>
        <taxon>Hexapoda</taxon>
        <taxon>Insecta</taxon>
        <taxon>Pterygota</taxon>
        <taxon>Neoptera</taxon>
        <taxon>Endopterygota</taxon>
        <taxon>Hymenoptera</taxon>
        <taxon>Apocrita</taxon>
        <taxon>Ichneumonoidea</taxon>
        <taxon>Braconidae</taxon>
        <taxon>Aphidiinae</taxon>
        <taxon>Aphidius</taxon>
    </lineage>
</organism>
<dbReference type="CDD" id="cd03127">
    <property type="entry name" value="tetraspanin_LEL"/>
    <property type="match status" value="1"/>
</dbReference>
<protein>
    <recommendedName>
        <fullName evidence="7">Tetraspanin</fullName>
    </recommendedName>
</protein>
<dbReference type="InterPro" id="IPR000301">
    <property type="entry name" value="Tetraspanin_animals"/>
</dbReference>
<evidence type="ECO:0000256" key="4">
    <source>
        <dbReference type="ARBA" id="ARBA00022989"/>
    </source>
</evidence>
<dbReference type="Gene3D" id="1.10.1450.10">
    <property type="entry name" value="Tetraspanin"/>
    <property type="match status" value="1"/>
</dbReference>
<evidence type="ECO:0000313" key="9">
    <source>
        <dbReference type="Proteomes" id="UP000639338"/>
    </source>
</evidence>
<evidence type="ECO:0000313" key="8">
    <source>
        <dbReference type="EMBL" id="KAF7993750.1"/>
    </source>
</evidence>
<evidence type="ECO:0000256" key="6">
    <source>
        <dbReference type="PIRSR" id="PIRSR002419-1"/>
    </source>
</evidence>
<keyword evidence="4 7" id="KW-1133">Transmembrane helix</keyword>
<accession>A0A834XUM5</accession>
<dbReference type="Proteomes" id="UP000639338">
    <property type="component" value="Unassembled WGS sequence"/>
</dbReference>
<dbReference type="AlphaFoldDB" id="A0A834XUM5"/>
<dbReference type="InterPro" id="IPR008952">
    <property type="entry name" value="Tetraspanin_EC2_sf"/>
</dbReference>
<evidence type="ECO:0000256" key="2">
    <source>
        <dbReference type="ARBA" id="ARBA00006840"/>
    </source>
</evidence>
<proteinExistence type="inferred from homology"/>
<dbReference type="PANTHER" id="PTHR19282">
    <property type="entry name" value="TETRASPANIN"/>
    <property type="match status" value="1"/>
</dbReference>
<dbReference type="PRINTS" id="PR00259">
    <property type="entry name" value="TMFOUR"/>
</dbReference>
<name>A0A834XUM5_APHGI</name>
<feature type="transmembrane region" description="Helical" evidence="7">
    <location>
        <begin position="96"/>
        <end position="118"/>
    </location>
</feature>
<evidence type="ECO:0000256" key="7">
    <source>
        <dbReference type="RuleBase" id="RU361218"/>
    </source>
</evidence>
<dbReference type="Pfam" id="PF00335">
    <property type="entry name" value="Tetraspanin"/>
    <property type="match status" value="1"/>
</dbReference>
<dbReference type="EMBL" id="JACMRX010000003">
    <property type="protein sequence ID" value="KAF7993750.1"/>
    <property type="molecule type" value="Genomic_DNA"/>
</dbReference>
<feature type="transmembrane region" description="Helical" evidence="7">
    <location>
        <begin position="207"/>
        <end position="230"/>
    </location>
</feature>
<evidence type="ECO:0000256" key="5">
    <source>
        <dbReference type="ARBA" id="ARBA00023136"/>
    </source>
</evidence>
<comment type="similarity">
    <text evidence="2 7">Belongs to the tetraspanin (TM4SF) family.</text>
</comment>
<dbReference type="PANTHER" id="PTHR19282:SF555">
    <property type="entry name" value="TETRASPANIN-2A"/>
    <property type="match status" value="1"/>
</dbReference>
<feature type="transmembrane region" description="Helical" evidence="7">
    <location>
        <begin position="65"/>
        <end position="89"/>
    </location>
</feature>
<feature type="transmembrane region" description="Helical" evidence="7">
    <location>
        <begin position="20"/>
        <end position="45"/>
    </location>
</feature>
<dbReference type="InterPro" id="IPR018499">
    <property type="entry name" value="Tetraspanin/Peripherin"/>
</dbReference>
<sequence>MNIMRKGSEAARLENSIGTIKYVIFCLSAILWLLGACMFGFSIWLRLEPGFQEWVAWLEIEKFYVGIYILMFAAMFVMIIAFVGCAAALMEHVTALYIHIGLQGFCFLLGIIGSAILLDFSTYDSQIQPIVRRSMYALISNSYQDQPAYILRMVQENIGCCGADGPMDYLDFMKPLPTECRDTVTGNAFFHGCVEELTWFLEGRASWLAGLALSLCMLHVIQAVLSLTLIQAKQKENEAAIFKR</sequence>